<dbReference type="EMBL" id="JARXVE010000001">
    <property type="protein sequence ID" value="MDH6193505.1"/>
    <property type="molecule type" value="Genomic_DNA"/>
</dbReference>
<dbReference type="Proteomes" id="UP001160130">
    <property type="component" value="Unassembled WGS sequence"/>
</dbReference>
<keyword evidence="2" id="KW-1185">Reference proteome</keyword>
<name>A0ABT6KUE4_9MYCO</name>
<gene>
    <name evidence="1" type="ORF">M2272_000126</name>
</gene>
<comment type="caution">
    <text evidence="1">The sequence shown here is derived from an EMBL/GenBank/DDBJ whole genome shotgun (WGS) entry which is preliminary data.</text>
</comment>
<evidence type="ECO:0000313" key="1">
    <source>
        <dbReference type="EMBL" id="MDH6193505.1"/>
    </source>
</evidence>
<accession>A0ABT6KUE4</accession>
<dbReference type="Gene3D" id="3.40.830.10">
    <property type="entry name" value="LigB-like"/>
    <property type="match status" value="1"/>
</dbReference>
<organism evidence="1 2">
    <name type="scientific">Mycolicibacterium frederiksbergense</name>
    <dbReference type="NCBI Taxonomy" id="117567"/>
    <lineage>
        <taxon>Bacteria</taxon>
        <taxon>Bacillati</taxon>
        <taxon>Actinomycetota</taxon>
        <taxon>Actinomycetes</taxon>
        <taxon>Mycobacteriales</taxon>
        <taxon>Mycobacteriaceae</taxon>
        <taxon>Mycolicibacterium</taxon>
    </lineage>
</organism>
<protein>
    <submittedName>
        <fullName evidence="1">Uncharacterized protein</fullName>
    </submittedName>
</protein>
<dbReference type="RefSeq" id="WP_280830213.1">
    <property type="nucleotide sequence ID" value="NZ_JARXVE010000001.1"/>
</dbReference>
<sequence>MLSVIAMVPATPVLVPELVGAAAVEIAGLRDAVLAAVGGLPRRWLAVGVGPDDAVYGPECTGTFAGYGVDIPVALGPGPVGEPVELPLCALIAGWIRGQAAPDAAAEIEVEVHTFAAAHPVGAALAHGRTLRARIDESPDPIGVLVVADGLHTLTPAAPGGHLPDSVATQQDLDDALATGDLAALAELPDSVLGRVGYQVLAGLAEPAPGSAHELYRGAPYGVGYFVGEWLP</sequence>
<evidence type="ECO:0000313" key="2">
    <source>
        <dbReference type="Proteomes" id="UP001160130"/>
    </source>
</evidence>
<proteinExistence type="predicted"/>
<reference evidence="1 2" key="1">
    <citation type="submission" date="2023-04" db="EMBL/GenBank/DDBJ databases">
        <title>Forest soil microbial communities from Buena Vista Peninsula, Colon Province, Panama.</title>
        <authorList>
            <person name="Bouskill N."/>
        </authorList>
    </citation>
    <scope>NUCLEOTIDE SEQUENCE [LARGE SCALE GENOMIC DNA]</scope>
    <source>
        <strain evidence="1 2">AC80</strain>
    </source>
</reference>